<name>A0A839GW10_9BACT</name>
<evidence type="ECO:0000313" key="3">
    <source>
        <dbReference type="Proteomes" id="UP000563094"/>
    </source>
</evidence>
<dbReference type="PANTHER" id="PTHR43031:SF16">
    <property type="entry name" value="OXIDOREDUCTASE"/>
    <property type="match status" value="1"/>
</dbReference>
<reference evidence="2 3" key="1">
    <citation type="submission" date="2020-08" db="EMBL/GenBank/DDBJ databases">
        <title>Genomic Encyclopedia of Type Strains, Phase IV (KMG-IV): sequencing the most valuable type-strain genomes for metagenomic binning, comparative biology and taxonomic classification.</title>
        <authorList>
            <person name="Goeker M."/>
        </authorList>
    </citation>
    <scope>NUCLEOTIDE SEQUENCE [LARGE SCALE GENOMIC DNA]</scope>
    <source>
        <strain evidence="2 3">DSM 29854</strain>
    </source>
</reference>
<dbReference type="GO" id="GO:0016740">
    <property type="term" value="F:transferase activity"/>
    <property type="evidence" value="ECO:0007669"/>
    <property type="project" value="UniProtKB-KW"/>
</dbReference>
<dbReference type="Gene3D" id="3.40.250.10">
    <property type="entry name" value="Rhodanese-like domain"/>
    <property type="match status" value="1"/>
</dbReference>
<dbReference type="AlphaFoldDB" id="A0A839GW10"/>
<dbReference type="SUPFAM" id="SSF52821">
    <property type="entry name" value="Rhodanese/Cell cycle control phosphatase"/>
    <property type="match status" value="1"/>
</dbReference>
<dbReference type="PROSITE" id="PS50206">
    <property type="entry name" value="RHODANESE_3"/>
    <property type="match status" value="1"/>
</dbReference>
<dbReference type="EMBL" id="JACJIQ010000018">
    <property type="protein sequence ID" value="MBA9079057.1"/>
    <property type="molecule type" value="Genomic_DNA"/>
</dbReference>
<comment type="caution">
    <text evidence="2">The sequence shown here is derived from an EMBL/GenBank/DDBJ whole genome shotgun (WGS) entry which is preliminary data.</text>
</comment>
<organism evidence="2 3">
    <name type="scientific">Rufibacter quisquiliarum</name>
    <dbReference type="NCBI Taxonomy" id="1549639"/>
    <lineage>
        <taxon>Bacteria</taxon>
        <taxon>Pseudomonadati</taxon>
        <taxon>Bacteroidota</taxon>
        <taxon>Cytophagia</taxon>
        <taxon>Cytophagales</taxon>
        <taxon>Hymenobacteraceae</taxon>
        <taxon>Rufibacter</taxon>
    </lineage>
</organism>
<gene>
    <name evidence="2" type="ORF">FHS90_003792</name>
</gene>
<dbReference type="InterPro" id="IPR036873">
    <property type="entry name" value="Rhodanese-like_dom_sf"/>
</dbReference>
<sequence>MDPKETFYLIAQDDKTLEELIDKASRIGYESKIRGAFALEGSASVTSPKIDVTAFKENPDKYTVVDIRNASEVKEKQYFPHALNIPLPELRDRAQEIPTGKPVVIHCAGGYRSAAGSSIVEARLPKAEVLDLSEAISQFNPL</sequence>
<keyword evidence="3" id="KW-1185">Reference proteome</keyword>
<dbReference type="PANTHER" id="PTHR43031">
    <property type="entry name" value="FAD-DEPENDENT OXIDOREDUCTASE"/>
    <property type="match status" value="1"/>
</dbReference>
<feature type="domain" description="Rhodanese" evidence="1">
    <location>
        <begin position="58"/>
        <end position="141"/>
    </location>
</feature>
<dbReference type="InterPro" id="IPR050229">
    <property type="entry name" value="GlpE_sulfurtransferase"/>
</dbReference>
<dbReference type="Proteomes" id="UP000563094">
    <property type="component" value="Unassembled WGS sequence"/>
</dbReference>
<accession>A0A839GW10</accession>
<keyword evidence="2" id="KW-0808">Transferase</keyword>
<evidence type="ECO:0000259" key="1">
    <source>
        <dbReference type="PROSITE" id="PS50206"/>
    </source>
</evidence>
<dbReference type="Pfam" id="PF00581">
    <property type="entry name" value="Rhodanese"/>
    <property type="match status" value="1"/>
</dbReference>
<dbReference type="RefSeq" id="WP_343049777.1">
    <property type="nucleotide sequence ID" value="NZ_JACJIQ010000018.1"/>
</dbReference>
<dbReference type="InterPro" id="IPR001763">
    <property type="entry name" value="Rhodanese-like_dom"/>
</dbReference>
<protein>
    <submittedName>
        <fullName evidence="2">Rhodanese-related sulfurtransferase</fullName>
    </submittedName>
</protein>
<proteinExistence type="predicted"/>
<evidence type="ECO:0000313" key="2">
    <source>
        <dbReference type="EMBL" id="MBA9079057.1"/>
    </source>
</evidence>
<dbReference type="SMART" id="SM00450">
    <property type="entry name" value="RHOD"/>
    <property type="match status" value="1"/>
</dbReference>